<dbReference type="Proteomes" id="UP000220102">
    <property type="component" value="Unassembled WGS sequence"/>
</dbReference>
<feature type="signal peptide" evidence="2">
    <location>
        <begin position="1"/>
        <end position="27"/>
    </location>
</feature>
<comment type="caution">
    <text evidence="3">The sequence shown here is derived from an EMBL/GenBank/DDBJ whole genome shotgun (WGS) entry which is preliminary data.</text>
</comment>
<feature type="compositionally biased region" description="Low complexity" evidence="1">
    <location>
        <begin position="34"/>
        <end position="46"/>
    </location>
</feature>
<name>A0A2A8D1G6_9BACT</name>
<sequence length="506" mass="53978">MFAMARVYSLLLAGVLILLSAGTPALAQQIPTDTSQAQQQESTSSAVDTVESGDAATDMARDRGRFAQQAQVDGSGTAILADWPPSLPDLIQRMGRRAPRLLPKIDTLSIDYDYVTGEDMVDMRFGIQWQAGESVLYEGSVVTRREGPRDIRMSSFEIILDVVKGGQKVAETVVAVDSMALPQAPGYYEFSVQVPYERVFLDSDAQEAELYLRQGVTFERPLIEVVGFREYRNGQPYGAVQTSRQDREPQARPAPGADPPRVVYRPGTRVLIGWRVGPQPYYVGPSQTRRTIADSEDDRVVSRAGDAERTGRAATAGRSNGAADNGAGRTGRTSGTASSGDDGKATDADEKDTSSGRDDDDDDDDLATAALGAAAVVAGVAYFGGTVGIYGTGETPLGLTAGVTKPRGGVHLQAAVNSEVIEQEGVQRLNAKLMGFYDVVGTSPVQPAAAVGVQAVAIGDNTEIKPAVSLGLVLNTGRFVVFSGYDMVRTTPEISLTYNFRYSPKD</sequence>
<feature type="region of interest" description="Disordered" evidence="1">
    <location>
        <begin position="237"/>
        <end position="264"/>
    </location>
</feature>
<proteinExistence type="predicted"/>
<reference evidence="3 4" key="1">
    <citation type="submission" date="2017-10" db="EMBL/GenBank/DDBJ databases">
        <title>Draft genome of Longibacter Salinarum.</title>
        <authorList>
            <person name="Goh K.M."/>
            <person name="Shamsir M.S."/>
            <person name="Lim S.W."/>
        </authorList>
    </citation>
    <scope>NUCLEOTIDE SEQUENCE [LARGE SCALE GENOMIC DNA]</scope>
    <source>
        <strain evidence="3 4">KCTC 52045</strain>
    </source>
</reference>
<dbReference type="EMBL" id="PDEQ01000002">
    <property type="protein sequence ID" value="PEN14488.1"/>
    <property type="molecule type" value="Genomic_DNA"/>
</dbReference>
<accession>A0A2A8D1G6</accession>
<keyword evidence="2" id="KW-0732">Signal</keyword>
<gene>
    <name evidence="3" type="ORF">CRI94_05540</name>
</gene>
<feature type="region of interest" description="Disordered" evidence="1">
    <location>
        <begin position="31"/>
        <end position="53"/>
    </location>
</feature>
<feature type="compositionally biased region" description="Basic and acidic residues" evidence="1">
    <location>
        <begin position="341"/>
        <end position="357"/>
    </location>
</feature>
<feature type="compositionally biased region" description="Basic and acidic residues" evidence="1">
    <location>
        <begin position="298"/>
        <end position="311"/>
    </location>
</feature>
<dbReference type="AlphaFoldDB" id="A0A2A8D1G6"/>
<keyword evidence="4" id="KW-1185">Reference proteome</keyword>
<evidence type="ECO:0000256" key="2">
    <source>
        <dbReference type="SAM" id="SignalP"/>
    </source>
</evidence>
<organism evidence="3 4">
    <name type="scientific">Longibacter salinarum</name>
    <dbReference type="NCBI Taxonomy" id="1850348"/>
    <lineage>
        <taxon>Bacteria</taxon>
        <taxon>Pseudomonadati</taxon>
        <taxon>Rhodothermota</taxon>
        <taxon>Rhodothermia</taxon>
        <taxon>Rhodothermales</taxon>
        <taxon>Salisaetaceae</taxon>
        <taxon>Longibacter</taxon>
    </lineage>
</organism>
<feature type="compositionally biased region" description="Low complexity" evidence="1">
    <location>
        <begin position="312"/>
        <end position="340"/>
    </location>
</feature>
<evidence type="ECO:0000313" key="4">
    <source>
        <dbReference type="Proteomes" id="UP000220102"/>
    </source>
</evidence>
<protein>
    <submittedName>
        <fullName evidence="3">Uncharacterized protein</fullName>
    </submittedName>
</protein>
<feature type="chain" id="PRO_5013151373" evidence="2">
    <location>
        <begin position="28"/>
        <end position="506"/>
    </location>
</feature>
<evidence type="ECO:0000256" key="1">
    <source>
        <dbReference type="SAM" id="MobiDB-lite"/>
    </source>
</evidence>
<evidence type="ECO:0000313" key="3">
    <source>
        <dbReference type="EMBL" id="PEN14488.1"/>
    </source>
</evidence>
<feature type="region of interest" description="Disordered" evidence="1">
    <location>
        <begin position="282"/>
        <end position="364"/>
    </location>
</feature>